<evidence type="ECO:0000313" key="2">
    <source>
        <dbReference type="EMBL" id="VVC44705.1"/>
    </source>
</evidence>
<feature type="compositionally biased region" description="Pro residues" evidence="1">
    <location>
        <begin position="11"/>
        <end position="20"/>
    </location>
</feature>
<organism evidence="2 3">
    <name type="scientific">Cinara cedri</name>
    <dbReference type="NCBI Taxonomy" id="506608"/>
    <lineage>
        <taxon>Eukaryota</taxon>
        <taxon>Metazoa</taxon>
        <taxon>Ecdysozoa</taxon>
        <taxon>Arthropoda</taxon>
        <taxon>Hexapoda</taxon>
        <taxon>Insecta</taxon>
        <taxon>Pterygota</taxon>
        <taxon>Neoptera</taxon>
        <taxon>Paraneoptera</taxon>
        <taxon>Hemiptera</taxon>
        <taxon>Sternorrhyncha</taxon>
        <taxon>Aphidomorpha</taxon>
        <taxon>Aphidoidea</taxon>
        <taxon>Aphididae</taxon>
        <taxon>Lachninae</taxon>
        <taxon>Cinara</taxon>
    </lineage>
</organism>
<feature type="region of interest" description="Disordered" evidence="1">
    <location>
        <begin position="56"/>
        <end position="79"/>
    </location>
</feature>
<reference evidence="2 3" key="1">
    <citation type="submission" date="2019-08" db="EMBL/GenBank/DDBJ databases">
        <authorList>
            <person name="Alioto T."/>
            <person name="Alioto T."/>
            <person name="Gomez Garrido J."/>
        </authorList>
    </citation>
    <scope>NUCLEOTIDE SEQUENCE [LARGE SCALE GENOMIC DNA]</scope>
</reference>
<proteinExistence type="predicted"/>
<dbReference type="EMBL" id="CABPRJ010002385">
    <property type="protein sequence ID" value="VVC44705.1"/>
    <property type="molecule type" value="Genomic_DNA"/>
</dbReference>
<feature type="region of interest" description="Disordered" evidence="1">
    <location>
        <begin position="1"/>
        <end position="44"/>
    </location>
</feature>
<accession>A0A5E4NLV4</accession>
<gene>
    <name evidence="2" type="ORF">CINCED_3A008873</name>
</gene>
<feature type="compositionally biased region" description="Basic and acidic residues" evidence="1">
    <location>
        <begin position="26"/>
        <end position="37"/>
    </location>
</feature>
<evidence type="ECO:0000313" key="3">
    <source>
        <dbReference type="Proteomes" id="UP000325440"/>
    </source>
</evidence>
<protein>
    <submittedName>
        <fullName evidence="2">Uncharacterized protein</fullName>
    </submittedName>
</protein>
<dbReference type="AlphaFoldDB" id="A0A5E4NLV4"/>
<dbReference type="Proteomes" id="UP000325440">
    <property type="component" value="Unassembled WGS sequence"/>
</dbReference>
<name>A0A5E4NLV4_9HEMI</name>
<feature type="compositionally biased region" description="Polar residues" evidence="1">
    <location>
        <begin position="59"/>
        <end position="77"/>
    </location>
</feature>
<keyword evidence="3" id="KW-1185">Reference proteome</keyword>
<sequence>MTAGAVSGPNANPPPPPVAPGLPKTRKCDGEGNDEGRSIAVAAGDAGVSGVGRYRQFRQRTTPPFNPTGTTDVSTRTFRPAVPRAAAGANNRPENRRIHPVCLFNNITSVRFHHNHPGERLAIHSIRMSIENTS</sequence>
<evidence type="ECO:0000256" key="1">
    <source>
        <dbReference type="SAM" id="MobiDB-lite"/>
    </source>
</evidence>
<feature type="compositionally biased region" description="Low complexity" evidence="1">
    <location>
        <begin position="1"/>
        <end position="10"/>
    </location>
</feature>